<dbReference type="OrthoDB" id="2647637at2"/>
<gene>
    <name evidence="1" type="ORF">ABE41_001560</name>
</gene>
<accession>A0A1B1Z021</accession>
<sequence length="65" mass="7413">MDANKKWLSIPKEIRSQLIKNVFCTNCRDVVAIESFTIEDDKLGIVLNGKCQQCGHEVARFIESE</sequence>
<dbReference type="RefSeq" id="WP_066285817.1">
    <property type="nucleotide sequence ID" value="NZ_CP016761.1"/>
</dbReference>
<organism evidence="1 2">
    <name type="scientific">Fictibacillus arsenicus</name>
    <dbReference type="NCBI Taxonomy" id="255247"/>
    <lineage>
        <taxon>Bacteria</taxon>
        <taxon>Bacillati</taxon>
        <taxon>Bacillota</taxon>
        <taxon>Bacilli</taxon>
        <taxon>Bacillales</taxon>
        <taxon>Fictibacillaceae</taxon>
        <taxon>Fictibacillus</taxon>
    </lineage>
</organism>
<keyword evidence="2" id="KW-1185">Reference proteome</keyword>
<dbReference type="Proteomes" id="UP000077412">
    <property type="component" value="Chromosome"/>
</dbReference>
<dbReference type="STRING" id="255247.ABE41_001560"/>
<proteinExistence type="predicted"/>
<evidence type="ECO:0000313" key="2">
    <source>
        <dbReference type="Proteomes" id="UP000077412"/>
    </source>
</evidence>
<evidence type="ECO:0000313" key="1">
    <source>
        <dbReference type="EMBL" id="ANX10699.1"/>
    </source>
</evidence>
<dbReference type="EMBL" id="CP016761">
    <property type="protein sequence ID" value="ANX10699.1"/>
    <property type="molecule type" value="Genomic_DNA"/>
</dbReference>
<protein>
    <submittedName>
        <fullName evidence="1">Uncharacterized protein</fullName>
    </submittedName>
</protein>
<dbReference type="KEGG" id="far:ABE41_001560"/>
<name>A0A1B1Z021_9BACL</name>
<dbReference type="AlphaFoldDB" id="A0A1B1Z021"/>
<reference evidence="1 2" key="1">
    <citation type="submission" date="2016-08" db="EMBL/GenBank/DDBJ databases">
        <title>Complete genome sequence of Fictibacillus arsenicus G25-54, a strain with toxicity to nematodes and a potential arsenic-resistance activity.</title>
        <authorList>
            <person name="Zheng Z."/>
        </authorList>
    </citation>
    <scope>NUCLEOTIDE SEQUENCE [LARGE SCALE GENOMIC DNA]</scope>
    <source>
        <strain evidence="1 2">G25-54</strain>
    </source>
</reference>